<proteinExistence type="predicted"/>
<dbReference type="SUPFAM" id="SSF53448">
    <property type="entry name" value="Nucleotide-diphospho-sugar transferases"/>
    <property type="match status" value="1"/>
</dbReference>
<evidence type="ECO:0000256" key="5">
    <source>
        <dbReference type="ARBA" id="ARBA00023136"/>
    </source>
</evidence>
<dbReference type="KEGG" id="amob:HG15A2_18030"/>
<keyword evidence="8" id="KW-1185">Reference proteome</keyword>
<name>A0A517MUI3_9BACT</name>
<reference evidence="7 8" key="1">
    <citation type="submission" date="2019-02" db="EMBL/GenBank/DDBJ databases">
        <title>Deep-cultivation of Planctomycetes and their phenomic and genomic characterization uncovers novel biology.</title>
        <authorList>
            <person name="Wiegand S."/>
            <person name="Jogler M."/>
            <person name="Boedeker C."/>
            <person name="Pinto D."/>
            <person name="Vollmers J."/>
            <person name="Rivas-Marin E."/>
            <person name="Kohn T."/>
            <person name="Peeters S.H."/>
            <person name="Heuer A."/>
            <person name="Rast P."/>
            <person name="Oberbeckmann S."/>
            <person name="Bunk B."/>
            <person name="Jeske O."/>
            <person name="Meyerdierks A."/>
            <person name="Storesund J.E."/>
            <person name="Kallscheuer N."/>
            <person name="Luecker S."/>
            <person name="Lage O.M."/>
            <person name="Pohl T."/>
            <person name="Merkel B.J."/>
            <person name="Hornburger P."/>
            <person name="Mueller R.-W."/>
            <person name="Bruemmer F."/>
            <person name="Labrenz M."/>
            <person name="Spormann A.M."/>
            <person name="Op den Camp H."/>
            <person name="Overmann J."/>
            <person name="Amann R."/>
            <person name="Jetten M.S.M."/>
            <person name="Mascher T."/>
            <person name="Medema M.H."/>
            <person name="Devos D.P."/>
            <person name="Kaster A.-K."/>
            <person name="Ovreas L."/>
            <person name="Rohde M."/>
            <person name="Galperin M.Y."/>
            <person name="Jogler C."/>
        </authorList>
    </citation>
    <scope>NUCLEOTIDE SEQUENCE [LARGE SCALE GENOMIC DNA]</scope>
    <source>
        <strain evidence="7 8">HG15A2</strain>
    </source>
</reference>
<accession>A0A517MUI3</accession>
<evidence type="ECO:0000256" key="3">
    <source>
        <dbReference type="ARBA" id="ARBA00022676"/>
    </source>
</evidence>
<evidence type="ECO:0000256" key="1">
    <source>
        <dbReference type="ARBA" id="ARBA00004236"/>
    </source>
</evidence>
<feature type="domain" description="Glycosyltransferase 2-like" evidence="6">
    <location>
        <begin position="9"/>
        <end position="114"/>
    </location>
</feature>
<dbReference type="GO" id="GO:0005886">
    <property type="term" value="C:plasma membrane"/>
    <property type="evidence" value="ECO:0007669"/>
    <property type="project" value="UniProtKB-SubCell"/>
</dbReference>
<dbReference type="GO" id="GO:0016757">
    <property type="term" value="F:glycosyltransferase activity"/>
    <property type="evidence" value="ECO:0007669"/>
    <property type="project" value="UniProtKB-KW"/>
</dbReference>
<evidence type="ECO:0000256" key="4">
    <source>
        <dbReference type="ARBA" id="ARBA00022679"/>
    </source>
</evidence>
<dbReference type="Proteomes" id="UP000319852">
    <property type="component" value="Chromosome"/>
</dbReference>
<evidence type="ECO:0000313" key="8">
    <source>
        <dbReference type="Proteomes" id="UP000319852"/>
    </source>
</evidence>
<keyword evidence="5" id="KW-0472">Membrane</keyword>
<organism evidence="7 8">
    <name type="scientific">Adhaeretor mobilis</name>
    <dbReference type="NCBI Taxonomy" id="1930276"/>
    <lineage>
        <taxon>Bacteria</taxon>
        <taxon>Pseudomonadati</taxon>
        <taxon>Planctomycetota</taxon>
        <taxon>Planctomycetia</taxon>
        <taxon>Pirellulales</taxon>
        <taxon>Lacipirellulaceae</taxon>
        <taxon>Adhaeretor</taxon>
    </lineage>
</organism>
<gene>
    <name evidence="7" type="ORF">HG15A2_18030</name>
</gene>
<dbReference type="InterPro" id="IPR029044">
    <property type="entry name" value="Nucleotide-diphossugar_trans"/>
</dbReference>
<protein>
    <submittedName>
        <fullName evidence="7">Glycosyl transferase family 2</fullName>
    </submittedName>
</protein>
<keyword evidence="3" id="KW-0328">Glycosyltransferase</keyword>
<dbReference type="Pfam" id="PF00535">
    <property type="entry name" value="Glycos_transf_2"/>
    <property type="match status" value="1"/>
</dbReference>
<dbReference type="InterPro" id="IPR001173">
    <property type="entry name" value="Glyco_trans_2-like"/>
</dbReference>
<dbReference type="Gene3D" id="3.90.550.10">
    <property type="entry name" value="Spore Coat Polysaccharide Biosynthesis Protein SpsA, Chain A"/>
    <property type="match status" value="1"/>
</dbReference>
<evidence type="ECO:0000256" key="2">
    <source>
        <dbReference type="ARBA" id="ARBA00022475"/>
    </source>
</evidence>
<keyword evidence="4 7" id="KW-0808">Transferase</keyword>
<dbReference type="PANTHER" id="PTHR43646:SF2">
    <property type="entry name" value="GLYCOSYLTRANSFERASE 2-LIKE DOMAIN-CONTAINING PROTEIN"/>
    <property type="match status" value="1"/>
</dbReference>
<dbReference type="EMBL" id="CP036263">
    <property type="protein sequence ID" value="QDS98522.1"/>
    <property type="molecule type" value="Genomic_DNA"/>
</dbReference>
<dbReference type="CDD" id="cd02522">
    <property type="entry name" value="GT_2_like_a"/>
    <property type="match status" value="1"/>
</dbReference>
<dbReference type="NCBIfam" id="TIGR04283">
    <property type="entry name" value="glyco_like_mftF"/>
    <property type="match status" value="1"/>
</dbReference>
<dbReference type="AlphaFoldDB" id="A0A517MUI3"/>
<keyword evidence="2" id="KW-1003">Cell membrane</keyword>
<evidence type="ECO:0000259" key="6">
    <source>
        <dbReference type="Pfam" id="PF00535"/>
    </source>
</evidence>
<evidence type="ECO:0000313" key="7">
    <source>
        <dbReference type="EMBL" id="QDS98522.1"/>
    </source>
</evidence>
<comment type="subcellular location">
    <subcellularLocation>
        <location evidence="1">Cell membrane</location>
    </subcellularLocation>
</comment>
<sequence length="223" mass="24901">MERAWALSPHEVIVVDGGSEDETEQLARQGTATVVRSARGRGPQQNVGAAIATGDVLLFLHADTWLEPDGANQLNARLANTDTQFGAFHHWIQANGLRYRMLEWGNAFRAKTLRTPYGDQGLFFRRSFFESIGGFPSIPLMEDLRLMRSLRRTEHCPAILPGPLHVSARRWLQRGVLRQTLSNWSLAFSDRRGTTPDVLSDRYNASLNSCSTKPKAAMTKPAI</sequence>
<dbReference type="PANTHER" id="PTHR43646">
    <property type="entry name" value="GLYCOSYLTRANSFERASE"/>
    <property type="match status" value="1"/>
</dbReference>
<dbReference type="InterPro" id="IPR026461">
    <property type="entry name" value="Trfase_2_rSAM/seldom_assoc"/>
</dbReference>